<keyword evidence="2" id="KW-1185">Reference proteome</keyword>
<evidence type="ECO:0000313" key="2">
    <source>
        <dbReference type="Proteomes" id="UP000808215"/>
    </source>
</evidence>
<accession>A0ABS1AQW0</accession>
<sequence>MFDEFFTAFQGAGRAVIRGVDLEAFNAAAAAAAAAEAAAKLPPCAATCIELERYLGLMFGLFFDAPLFWEKPLHQRQSVVDAIEATGVALAADSRRGH</sequence>
<reference evidence="1 2" key="1">
    <citation type="submission" date="2020-11" db="EMBL/GenBank/DDBJ databases">
        <title>Enhanced detection system for hospital associated transmission using whole genome sequencing surveillance.</title>
        <authorList>
            <person name="Harrison L.H."/>
            <person name="Van Tyne D."/>
            <person name="Marsh J.W."/>
            <person name="Griffith M.P."/>
            <person name="Snyder D.J."/>
            <person name="Cooper V.S."/>
            <person name="Mustapha M."/>
        </authorList>
    </citation>
    <scope>NUCLEOTIDE SEQUENCE [LARGE SCALE GENOMIC DNA]</scope>
    <source>
        <strain evidence="1 2">BC00020</strain>
    </source>
</reference>
<dbReference type="RefSeq" id="WP_200091046.1">
    <property type="nucleotide sequence ID" value="NZ_JADVKH010000008.1"/>
</dbReference>
<dbReference type="Proteomes" id="UP000808215">
    <property type="component" value="Unassembled WGS sequence"/>
</dbReference>
<organism evidence="1 2">
    <name type="scientific">Burkholderia vietnamiensis</name>
    <dbReference type="NCBI Taxonomy" id="60552"/>
    <lineage>
        <taxon>Bacteria</taxon>
        <taxon>Pseudomonadati</taxon>
        <taxon>Pseudomonadota</taxon>
        <taxon>Betaproteobacteria</taxon>
        <taxon>Burkholderiales</taxon>
        <taxon>Burkholderiaceae</taxon>
        <taxon>Burkholderia</taxon>
        <taxon>Burkholderia cepacia complex</taxon>
    </lineage>
</organism>
<gene>
    <name evidence="1" type="ORF">I5589_05520</name>
</gene>
<evidence type="ECO:0008006" key="3">
    <source>
        <dbReference type="Google" id="ProtNLM"/>
    </source>
</evidence>
<protein>
    <recommendedName>
        <fullName evidence="3">Transcriptional regulator TetR C-terminal Proteobacteria type domain-containing protein</fullName>
    </recommendedName>
</protein>
<evidence type="ECO:0000313" key="1">
    <source>
        <dbReference type="EMBL" id="MBJ9686538.1"/>
    </source>
</evidence>
<name>A0ABS1AQW0_BURVI</name>
<comment type="caution">
    <text evidence="1">The sequence shown here is derived from an EMBL/GenBank/DDBJ whole genome shotgun (WGS) entry which is preliminary data.</text>
</comment>
<dbReference type="EMBL" id="JADVKH010000008">
    <property type="protein sequence ID" value="MBJ9686538.1"/>
    <property type="molecule type" value="Genomic_DNA"/>
</dbReference>
<proteinExistence type="predicted"/>